<dbReference type="Proteomes" id="UP000823989">
    <property type="component" value="Unassembled WGS sequence"/>
</dbReference>
<dbReference type="InterPro" id="IPR051328">
    <property type="entry name" value="T7SS_ABC-Transporter"/>
</dbReference>
<sequence length="550" mass="60203">MLNDFKNILKKPILLLSMLAIATIPAIYTTIFLGSMWDPYDSKDQLIIDVVNEDEGSEMDGEEINLGEDLEEELADNDEFKWRFSDMEEATEDLGRGEIYGVVKIPADASEKAARLLEDDAANIEMEIQTNPGYNFLGSVMGTSAGNAIEEEVSLSITEIYTETLVGNLSDVKDNNEELLDALNDMKSGVGELLDGNESLASGLEELDTGTNQSAQQLADGNQQVTDGLRDMNQQVQGLSGQVPQQMAGQLQAFSQGIDELIAGNESVQDGIEQVGPGVSDGTSQLADGNNQMKEGLEELDSGLDEMIGEVEDGLEEFDGLSLTDENAGFISDPIEVTETEVTDIENYGQTFAPFIIAVSLFLGCIAFSVLYPINRQKFNYRNAWTMTVSKTLLMVVHAVISTGILFLVLKFGFELTIAEPGMFYLITLLWTLAALAVIVVLVAVLGNVGKFIAIVLLILQLSSSAGTFPIQTAGNLYQTIHPYLPMSYAVTAMREVIFDFEAVLTTQSTISYLSIIIAVAIILFIAINLLKFKYQKFEDVTREMSRIEY</sequence>
<feature type="transmembrane region" description="Helical" evidence="5">
    <location>
        <begin position="511"/>
        <end position="531"/>
    </location>
</feature>
<dbReference type="GO" id="GO:0140359">
    <property type="term" value="F:ABC-type transporter activity"/>
    <property type="evidence" value="ECO:0007669"/>
    <property type="project" value="InterPro"/>
</dbReference>
<evidence type="ECO:0000256" key="5">
    <source>
        <dbReference type="SAM" id="Phobius"/>
    </source>
</evidence>
<dbReference type="InterPro" id="IPR017501">
    <property type="entry name" value="Phage_infect_YhgE_C"/>
</dbReference>
<dbReference type="Gene3D" id="3.40.1710.10">
    <property type="entry name" value="abc type-2 transporter like domain"/>
    <property type="match status" value="1"/>
</dbReference>
<reference evidence="7" key="1">
    <citation type="journal article" date="2021" name="PeerJ">
        <title>Extensive microbial diversity within the chicken gut microbiome revealed by metagenomics and culture.</title>
        <authorList>
            <person name="Gilroy R."/>
            <person name="Ravi A."/>
            <person name="Getino M."/>
            <person name="Pursley I."/>
            <person name="Horton D.L."/>
            <person name="Alikhan N.F."/>
            <person name="Baker D."/>
            <person name="Gharbi K."/>
            <person name="Hall N."/>
            <person name="Watson M."/>
            <person name="Adriaenssens E.M."/>
            <person name="Foster-Nyarko E."/>
            <person name="Jarju S."/>
            <person name="Secka A."/>
            <person name="Antonio M."/>
            <person name="Oren A."/>
            <person name="Chaudhuri R.R."/>
            <person name="La Ragione R."/>
            <person name="Hildebrand F."/>
            <person name="Pallen M.J."/>
        </authorList>
    </citation>
    <scope>NUCLEOTIDE SEQUENCE</scope>
    <source>
        <strain evidence="7">ChiHjej13B12-752</strain>
    </source>
</reference>
<keyword evidence="3 5" id="KW-1133">Transmembrane helix</keyword>
<dbReference type="PANTHER" id="PTHR43077">
    <property type="entry name" value="TRANSPORT PERMEASE YVFS-RELATED"/>
    <property type="match status" value="1"/>
</dbReference>
<evidence type="ECO:0000256" key="3">
    <source>
        <dbReference type="ARBA" id="ARBA00022989"/>
    </source>
</evidence>
<dbReference type="InterPro" id="IPR017500">
    <property type="entry name" value="Phage_infect_YhgE_N"/>
</dbReference>
<dbReference type="GO" id="GO:0016020">
    <property type="term" value="C:membrane"/>
    <property type="evidence" value="ECO:0007669"/>
    <property type="project" value="UniProtKB-SubCell"/>
</dbReference>
<dbReference type="InterPro" id="IPR013525">
    <property type="entry name" value="ABC2_TM"/>
</dbReference>
<keyword evidence="4 5" id="KW-0472">Membrane</keyword>
<feature type="transmembrane region" description="Helical" evidence="5">
    <location>
        <begin position="452"/>
        <end position="471"/>
    </location>
</feature>
<evidence type="ECO:0000313" key="7">
    <source>
        <dbReference type="EMBL" id="HIW12003.1"/>
    </source>
</evidence>
<feature type="transmembrane region" description="Helical" evidence="5">
    <location>
        <begin position="352"/>
        <end position="372"/>
    </location>
</feature>
<dbReference type="NCBIfam" id="TIGR03061">
    <property type="entry name" value="pip_yhgE_Nterm"/>
    <property type="match status" value="1"/>
</dbReference>
<feature type="transmembrane region" description="Helical" evidence="5">
    <location>
        <begin position="12"/>
        <end position="37"/>
    </location>
</feature>
<organism evidence="7 8">
    <name type="scientific">Candidatus Salinicoccus stercoripullorum</name>
    <dbReference type="NCBI Taxonomy" id="2838756"/>
    <lineage>
        <taxon>Bacteria</taxon>
        <taxon>Bacillati</taxon>
        <taxon>Bacillota</taxon>
        <taxon>Bacilli</taxon>
        <taxon>Bacillales</taxon>
        <taxon>Staphylococcaceae</taxon>
        <taxon>Salinicoccus</taxon>
    </lineage>
</organism>
<evidence type="ECO:0000256" key="4">
    <source>
        <dbReference type="ARBA" id="ARBA00023136"/>
    </source>
</evidence>
<feature type="transmembrane region" description="Helical" evidence="5">
    <location>
        <begin position="422"/>
        <end position="445"/>
    </location>
</feature>
<feature type="transmembrane region" description="Helical" evidence="5">
    <location>
        <begin position="393"/>
        <end position="410"/>
    </location>
</feature>
<feature type="domain" description="ABC-2 type transporter transmembrane" evidence="6">
    <location>
        <begin position="24"/>
        <end position="526"/>
    </location>
</feature>
<dbReference type="Pfam" id="PF12698">
    <property type="entry name" value="ABC2_membrane_3"/>
    <property type="match status" value="1"/>
</dbReference>
<comment type="caution">
    <text evidence="7">The sequence shown here is derived from an EMBL/GenBank/DDBJ whole genome shotgun (WGS) entry which is preliminary data.</text>
</comment>
<reference evidence="7" key="2">
    <citation type="submission" date="2021-04" db="EMBL/GenBank/DDBJ databases">
        <authorList>
            <person name="Gilroy R."/>
        </authorList>
    </citation>
    <scope>NUCLEOTIDE SEQUENCE</scope>
    <source>
        <strain evidence="7">ChiHjej13B12-752</strain>
    </source>
</reference>
<dbReference type="EMBL" id="DXHR01000005">
    <property type="protein sequence ID" value="HIW12003.1"/>
    <property type="molecule type" value="Genomic_DNA"/>
</dbReference>
<protein>
    <submittedName>
        <fullName evidence="7">YhgE/Pip domain-containing protein</fullName>
    </submittedName>
</protein>
<evidence type="ECO:0000259" key="6">
    <source>
        <dbReference type="Pfam" id="PF12698"/>
    </source>
</evidence>
<dbReference type="NCBIfam" id="TIGR03062">
    <property type="entry name" value="pip_yhgE_Cterm"/>
    <property type="match status" value="1"/>
</dbReference>
<evidence type="ECO:0000256" key="2">
    <source>
        <dbReference type="ARBA" id="ARBA00022692"/>
    </source>
</evidence>
<dbReference type="AlphaFoldDB" id="A0A9D1TYW8"/>
<dbReference type="PANTHER" id="PTHR43077:SF5">
    <property type="entry name" value="PHAGE INFECTION PROTEIN"/>
    <property type="match status" value="1"/>
</dbReference>
<accession>A0A9D1TYW8</accession>
<comment type="subcellular location">
    <subcellularLocation>
        <location evidence="1">Membrane</location>
        <topology evidence="1">Multi-pass membrane protein</topology>
    </subcellularLocation>
</comment>
<evidence type="ECO:0000256" key="1">
    <source>
        <dbReference type="ARBA" id="ARBA00004141"/>
    </source>
</evidence>
<evidence type="ECO:0000313" key="8">
    <source>
        <dbReference type="Proteomes" id="UP000823989"/>
    </source>
</evidence>
<dbReference type="NCBIfam" id="TIGR03057">
    <property type="entry name" value="xxxLxxG_by_4"/>
    <property type="match status" value="1"/>
</dbReference>
<proteinExistence type="predicted"/>
<dbReference type="InterPro" id="IPR023908">
    <property type="entry name" value="xxxLxxG_rpt"/>
</dbReference>
<keyword evidence="2 5" id="KW-0812">Transmembrane</keyword>
<gene>
    <name evidence="7" type="ORF">H9891_02370</name>
</gene>
<dbReference type="Gene3D" id="1.10.287.950">
    <property type="entry name" value="Methyl-accepting chemotaxis protein"/>
    <property type="match status" value="1"/>
</dbReference>
<name>A0A9D1TYW8_9STAP</name>